<dbReference type="Gene3D" id="3.40.190.10">
    <property type="entry name" value="Periplasmic binding protein-like II"/>
    <property type="match status" value="2"/>
</dbReference>
<dbReference type="eggNOG" id="COG0715">
    <property type="taxonomic scope" value="Bacteria"/>
</dbReference>
<keyword evidence="4" id="KW-1185">Reference proteome</keyword>
<dbReference type="STRING" id="391735.Veis_3143"/>
<dbReference type="InterPro" id="IPR027939">
    <property type="entry name" value="NMT1/THI5"/>
</dbReference>
<proteinExistence type="predicted"/>
<dbReference type="RefSeq" id="WP_011810867.1">
    <property type="nucleotide sequence ID" value="NC_008786.1"/>
</dbReference>
<dbReference type="PANTHER" id="PTHR31528:SF3">
    <property type="entry name" value="THIAMINE BIOSYNTHESIS PROTEIN HI_0357-RELATED"/>
    <property type="match status" value="1"/>
</dbReference>
<dbReference type="GO" id="GO:0009228">
    <property type="term" value="P:thiamine biosynthetic process"/>
    <property type="evidence" value="ECO:0007669"/>
    <property type="project" value="InterPro"/>
</dbReference>
<gene>
    <name evidence="3" type="ordered locus">Veis_3143</name>
</gene>
<sequence length="351" mass="37914">MHTPVLRIRPLALGLALTAAALAALAIFAAGAAQAQEKVVFATNWKAEAGHGGFYQALADGTYKKYGLDVDIQQGGPMVNNRPMLPAGKVDFLMAGNLLQSFDNVKNGVPTVVVAAFFQKDPQAMFAHPGQGYDSLKDMAKAPVAFIGKDGQFSFWQWMKSEHGFTDAQLKPYTFNVAPFLADKRSVQQGYAISEPLSIKEQAGFDPVVQLLADSGFSTYSTTIETRAELIKSRPETVRKFIEASIIGWNNYLYGDNKAANALIARINPDASPAALQGSIALIKKMGIVDSGDSLTRGIGAIDEARVKDFYDKMVKAGLYKPGEVDLAKVVTTQFVNKGVGLDLRKKFTGH</sequence>
<feature type="chain" id="PRO_5002640723" evidence="1">
    <location>
        <begin position="36"/>
        <end position="351"/>
    </location>
</feature>
<keyword evidence="1" id="KW-0732">Signal</keyword>
<dbReference type="OrthoDB" id="9180959at2"/>
<dbReference type="GeneID" id="76461596"/>
<evidence type="ECO:0000256" key="1">
    <source>
        <dbReference type="SAM" id="SignalP"/>
    </source>
</evidence>
<dbReference type="Proteomes" id="UP000000374">
    <property type="component" value="Chromosome"/>
</dbReference>
<evidence type="ECO:0000259" key="2">
    <source>
        <dbReference type="Pfam" id="PF09084"/>
    </source>
</evidence>
<accession>A1WML7</accession>
<feature type="signal peptide" evidence="1">
    <location>
        <begin position="1"/>
        <end position="35"/>
    </location>
</feature>
<dbReference type="AlphaFoldDB" id="A1WML7"/>
<dbReference type="Pfam" id="PF09084">
    <property type="entry name" value="NMT1"/>
    <property type="match status" value="1"/>
</dbReference>
<dbReference type="SUPFAM" id="SSF53850">
    <property type="entry name" value="Periplasmic binding protein-like II"/>
    <property type="match status" value="1"/>
</dbReference>
<name>A1WML7_VEREI</name>
<reference evidence="4" key="1">
    <citation type="submission" date="2006-12" db="EMBL/GenBank/DDBJ databases">
        <title>Complete sequence of chromosome 1 of Verminephrobacter eiseniae EF01-2.</title>
        <authorList>
            <person name="Copeland A."/>
            <person name="Lucas S."/>
            <person name="Lapidus A."/>
            <person name="Barry K."/>
            <person name="Detter J.C."/>
            <person name="Glavina del Rio T."/>
            <person name="Dalin E."/>
            <person name="Tice H."/>
            <person name="Pitluck S."/>
            <person name="Chertkov O."/>
            <person name="Brettin T."/>
            <person name="Bruce D."/>
            <person name="Han C."/>
            <person name="Tapia R."/>
            <person name="Gilna P."/>
            <person name="Schmutz J."/>
            <person name="Larimer F."/>
            <person name="Land M."/>
            <person name="Hauser L."/>
            <person name="Kyrpides N."/>
            <person name="Kim E."/>
            <person name="Stahl D."/>
            <person name="Richardson P."/>
        </authorList>
    </citation>
    <scope>NUCLEOTIDE SEQUENCE [LARGE SCALE GENOMIC DNA]</scope>
    <source>
        <strain evidence="4">EF01-2</strain>
    </source>
</reference>
<feature type="domain" description="SsuA/THI5-like" evidence="2">
    <location>
        <begin position="50"/>
        <end position="251"/>
    </location>
</feature>
<dbReference type="KEGG" id="vei:Veis_3143"/>
<dbReference type="EMBL" id="CP000542">
    <property type="protein sequence ID" value="ABM58874.1"/>
    <property type="molecule type" value="Genomic_DNA"/>
</dbReference>
<evidence type="ECO:0000313" key="3">
    <source>
        <dbReference type="EMBL" id="ABM58874.1"/>
    </source>
</evidence>
<protein>
    <submittedName>
        <fullName evidence="3">Perplasmic binding protein of ABC transporter</fullName>
    </submittedName>
</protein>
<dbReference type="PANTHER" id="PTHR31528">
    <property type="entry name" value="4-AMINO-5-HYDROXYMETHYL-2-METHYLPYRIMIDINE PHOSPHATE SYNTHASE THI11-RELATED"/>
    <property type="match status" value="1"/>
</dbReference>
<dbReference type="HOGENOM" id="CLU_028871_1_4_4"/>
<organism evidence="3 4">
    <name type="scientific">Verminephrobacter eiseniae (strain EF01-2)</name>
    <dbReference type="NCBI Taxonomy" id="391735"/>
    <lineage>
        <taxon>Bacteria</taxon>
        <taxon>Pseudomonadati</taxon>
        <taxon>Pseudomonadota</taxon>
        <taxon>Betaproteobacteria</taxon>
        <taxon>Burkholderiales</taxon>
        <taxon>Comamonadaceae</taxon>
        <taxon>Verminephrobacter</taxon>
    </lineage>
</organism>
<dbReference type="InterPro" id="IPR015168">
    <property type="entry name" value="SsuA/THI5"/>
</dbReference>
<evidence type="ECO:0000313" key="4">
    <source>
        <dbReference type="Proteomes" id="UP000000374"/>
    </source>
</evidence>